<keyword evidence="1" id="KW-1185">Reference proteome</keyword>
<proteinExistence type="predicted"/>
<reference evidence="2" key="1">
    <citation type="submission" date="2025-08" db="UniProtKB">
        <authorList>
            <consortium name="RefSeq"/>
        </authorList>
    </citation>
    <scope>IDENTIFICATION</scope>
    <source>
        <tissue evidence="2">Gonads</tissue>
    </source>
</reference>
<evidence type="ECO:0000313" key="1">
    <source>
        <dbReference type="Proteomes" id="UP000085678"/>
    </source>
</evidence>
<name>A0A2R2MKN8_LINAN</name>
<accession>A0A2R2MKN8</accession>
<dbReference type="GeneID" id="106161483"/>
<dbReference type="PANTHER" id="PTHR46880:SF5">
    <property type="entry name" value="DUF4371 DOMAIN-CONTAINING PROTEIN"/>
    <property type="match status" value="1"/>
</dbReference>
<dbReference type="AlphaFoldDB" id="A0A2R2MKN8"/>
<dbReference type="PANTHER" id="PTHR46880">
    <property type="entry name" value="RAS-ASSOCIATING DOMAIN-CONTAINING PROTEIN"/>
    <property type="match status" value="1"/>
</dbReference>
<dbReference type="OrthoDB" id="10060990at2759"/>
<gene>
    <name evidence="2" type="primary">LOC106161483</name>
</gene>
<protein>
    <submittedName>
        <fullName evidence="2">Zinc finger protein 862-like</fullName>
    </submittedName>
</protein>
<dbReference type="InParanoid" id="A0A2R2MKN8"/>
<dbReference type="KEGG" id="lak:106161483"/>
<dbReference type="SUPFAM" id="SSF53098">
    <property type="entry name" value="Ribonuclease H-like"/>
    <property type="match status" value="1"/>
</dbReference>
<organism evidence="1 2">
    <name type="scientific">Lingula anatina</name>
    <name type="common">Brachiopod</name>
    <name type="synonym">Lingula unguis</name>
    <dbReference type="NCBI Taxonomy" id="7574"/>
    <lineage>
        <taxon>Eukaryota</taxon>
        <taxon>Metazoa</taxon>
        <taxon>Spiralia</taxon>
        <taxon>Lophotrochozoa</taxon>
        <taxon>Brachiopoda</taxon>
        <taxon>Linguliformea</taxon>
        <taxon>Lingulata</taxon>
        <taxon>Lingulida</taxon>
        <taxon>Linguloidea</taxon>
        <taxon>Lingulidae</taxon>
        <taxon>Lingula</taxon>
    </lineage>
</organism>
<sequence>MLKDADFFSVLCDSSTDRSEDEKEIVYVRIVKNGLPTFLYMKLVDVKSGKADGIVQAIDEAFADFDMDGAEWRAKMIGFGSDGASVMTGKTNGVAAILQRDVPWLVQIHCLAHRLELAIKDCLKDTYMDEIVNILVSVYYFYKGSPKRLRELESIADIMDEQFLKPERANGTRWVEHKQKALAKLEKTWRSIVVHLESYASDMTNRAEDRAKARGINNRLLQYKVVLYMHFLLDVFDQMSQLSLLFQRDDITVPSVVLKCEHVQLMLTSLLTVNGSYLESFYQHAAQIFDPRNWPDNRNDLTAFGREDLQTLLRHFEQVLANTNPPVNANDVNLQWEKLLFRVVVDWREGKEAKLPPTFRPGSK</sequence>
<dbReference type="InterPro" id="IPR012337">
    <property type="entry name" value="RNaseH-like_sf"/>
</dbReference>
<evidence type="ECO:0000313" key="2">
    <source>
        <dbReference type="RefSeq" id="XP_023930781.1"/>
    </source>
</evidence>
<dbReference type="Proteomes" id="UP000085678">
    <property type="component" value="Unplaced"/>
</dbReference>
<dbReference type="RefSeq" id="XP_023930781.1">
    <property type="nucleotide sequence ID" value="XM_024075013.1"/>
</dbReference>